<dbReference type="SUPFAM" id="SSF81296">
    <property type="entry name" value="E set domains"/>
    <property type="match status" value="1"/>
</dbReference>
<dbReference type="InterPro" id="IPR005203">
    <property type="entry name" value="Hemocyanin_C"/>
</dbReference>
<accession>A0A2I6SDC9</accession>
<dbReference type="PRINTS" id="PR00187">
    <property type="entry name" value="HAEMOCYANIN"/>
</dbReference>
<feature type="domain" description="Hemocyanin C-terminal" evidence="5">
    <location>
        <begin position="434"/>
        <end position="623"/>
    </location>
</feature>
<dbReference type="PANTHER" id="PTHR11511:SF5">
    <property type="entry name" value="FAT-BODY PROTEIN 1-RELATED"/>
    <property type="match status" value="1"/>
</dbReference>
<dbReference type="PANTHER" id="PTHR11511">
    <property type="entry name" value="LARVAL STORAGE PROTEIN/PHENOLOXIDASE"/>
    <property type="match status" value="1"/>
</dbReference>
<dbReference type="SUPFAM" id="SSF48056">
    <property type="entry name" value="Di-copper centre-containing domain"/>
    <property type="match status" value="1"/>
</dbReference>
<dbReference type="Gene3D" id="1.10.1280.10">
    <property type="entry name" value="Di-copper center containing domain from catechol oxidase"/>
    <property type="match status" value="1"/>
</dbReference>
<feature type="signal peptide" evidence="2">
    <location>
        <begin position="1"/>
        <end position="18"/>
    </location>
</feature>
<sequence length="624" mass="73857">MKLSCAFLALAVVALAAASPVPKKTLDKDTLMKQKMVYKLLFRVSQDELLPDLHERGTKWVLEEHKDVFTKPEIVDDFLVWYKEASEPHYLARGEPFSLFYTKHREYAIKLFKLFFFAKDFDTFMDVAVWARYHVNEGVFMYAFHTALLHREDAKDLMLPPLYEVNPHFYLTSDVMVKAFYAKMYGKDYTNEKPYIIEANYTGYPEPWDAEQVLSYFLEDVGMNTYNGFVALQYPSYMNETYYGVKFERRGEFYWYYLKQLYARYFLERLSHSFPDVKMVDYWKKVKVGYTPFITYPNGHEAPMRPKGIEPKDLDTNTVKQIFNYEKRIRDAIDFGAFVSDKHEYVVVDDHNGLELVGDAVFGTGDNHVSKRYYPSLFRSLMMLFGHITDPMHEFEVPPSVLEHAQTFMRDPLFFSIVKRVLHIFDQYTETLKPYTKDELIAPGVKIESVDVDKLNTFFDHFYVDMKNALPYREKEEIHMTFVRARQWRLNHKPFSYRVQVSSDKDMDAVVRVFIGPKYDYLHNEMHLDDMRKYMFEIDRFPYHLKAGKTVVERNSRDSEFFGGDSPSYMDLYGRIEKSLKGEENFVYEDNTHQCGFPERMMLPKGTKSGLPLTFYVIVSPYHK</sequence>
<feature type="chain" id="PRO_5014361967" evidence="2">
    <location>
        <begin position="19"/>
        <end position="624"/>
    </location>
</feature>
<dbReference type="Gene3D" id="1.20.1370.10">
    <property type="entry name" value="Hemocyanin, N-terminal domain"/>
    <property type="match status" value="1"/>
</dbReference>
<dbReference type="InterPro" id="IPR036697">
    <property type="entry name" value="Hemocyanin_N_sf"/>
</dbReference>
<dbReference type="InterPro" id="IPR005204">
    <property type="entry name" value="Hemocyanin_N"/>
</dbReference>
<dbReference type="InterPro" id="IPR008922">
    <property type="entry name" value="Di-copper_centre_dom_sf"/>
</dbReference>
<keyword evidence="1" id="KW-0758">Storage protein</keyword>
<dbReference type="GO" id="GO:0045735">
    <property type="term" value="F:nutrient reservoir activity"/>
    <property type="evidence" value="ECO:0007669"/>
    <property type="project" value="UniProtKB-KW"/>
</dbReference>
<dbReference type="InterPro" id="IPR000896">
    <property type="entry name" value="Hemocyanin/hexamerin_mid_dom"/>
</dbReference>
<keyword evidence="2" id="KW-0732">Signal</keyword>
<evidence type="ECO:0000259" key="4">
    <source>
        <dbReference type="Pfam" id="PF03722"/>
    </source>
</evidence>
<evidence type="ECO:0000256" key="1">
    <source>
        <dbReference type="ARBA" id="ARBA00022761"/>
    </source>
</evidence>
<organism evidence="6">
    <name type="scientific">Xya japonica</name>
    <dbReference type="NCBI Taxonomy" id="1661859"/>
    <lineage>
        <taxon>Eukaryota</taxon>
        <taxon>Metazoa</taxon>
        <taxon>Ecdysozoa</taxon>
        <taxon>Arthropoda</taxon>
        <taxon>Hexapoda</taxon>
        <taxon>Insecta</taxon>
        <taxon>Pterygota</taxon>
        <taxon>Neoptera</taxon>
        <taxon>Polyneoptera</taxon>
        <taxon>Orthoptera</taxon>
        <taxon>Caelifera</taxon>
        <taxon>Tridactylidea</taxon>
        <taxon>Tridactyloidea</taxon>
        <taxon>Tridactylidae</taxon>
        <taxon>Xya</taxon>
    </lineage>
</organism>
<proteinExistence type="evidence at transcript level"/>
<reference evidence="6" key="1">
    <citation type="journal article" date="2017" name="Zootaxa">
        <title>Molecular Phylogenetic Analysis of the Orthoptera (Arthropoda, Insecta) based on Hexamerin Sequences.</title>
        <authorList>
            <person name="Zhang X."/>
            <person name="Hao J."/>
            <person name="Xia Y.U."/>
            <person name="Chang Y."/>
            <person name="Zhang D."/>
            <person name="Yin H."/>
        </authorList>
    </citation>
    <scope>NUCLEOTIDE SEQUENCE</scope>
</reference>
<evidence type="ECO:0000256" key="2">
    <source>
        <dbReference type="SAM" id="SignalP"/>
    </source>
</evidence>
<evidence type="ECO:0000313" key="6">
    <source>
        <dbReference type="EMBL" id="AUO15583.1"/>
    </source>
</evidence>
<dbReference type="PROSITE" id="PS00210">
    <property type="entry name" value="HEMOCYANIN_2"/>
    <property type="match status" value="1"/>
</dbReference>
<name>A0A2I6SDC9_9ORTH</name>
<evidence type="ECO:0000259" key="3">
    <source>
        <dbReference type="Pfam" id="PF00372"/>
    </source>
</evidence>
<dbReference type="Pfam" id="PF03722">
    <property type="entry name" value="Hemocyanin_N"/>
    <property type="match status" value="1"/>
</dbReference>
<feature type="domain" description="Hemocyanin middle" evidence="3">
    <location>
        <begin position="161"/>
        <end position="425"/>
    </location>
</feature>
<dbReference type="GO" id="GO:0005615">
    <property type="term" value="C:extracellular space"/>
    <property type="evidence" value="ECO:0007669"/>
    <property type="project" value="UniProtKB-ARBA"/>
</dbReference>
<dbReference type="Pfam" id="PF03723">
    <property type="entry name" value="Hemocyanin_C"/>
    <property type="match status" value="1"/>
</dbReference>
<dbReference type="InterPro" id="IPR013788">
    <property type="entry name" value="Hemocyanin/hexamerin"/>
</dbReference>
<dbReference type="AlphaFoldDB" id="A0A2I6SDC9"/>
<dbReference type="EMBL" id="KY086452">
    <property type="protein sequence ID" value="AUO15583.1"/>
    <property type="molecule type" value="mRNA"/>
</dbReference>
<evidence type="ECO:0000259" key="5">
    <source>
        <dbReference type="Pfam" id="PF03723"/>
    </source>
</evidence>
<dbReference type="SUPFAM" id="SSF48050">
    <property type="entry name" value="Hemocyanin, N-terminal domain"/>
    <property type="match status" value="1"/>
</dbReference>
<dbReference type="Gene3D" id="2.60.40.1520">
    <property type="entry name" value="Hemocyanin, C-terminal domain"/>
    <property type="match status" value="1"/>
</dbReference>
<protein>
    <submittedName>
        <fullName evidence="6">Hexamerin-like protein 5</fullName>
    </submittedName>
</protein>
<dbReference type="Pfam" id="PF00372">
    <property type="entry name" value="Hemocyanin_M"/>
    <property type="match status" value="1"/>
</dbReference>
<dbReference type="InterPro" id="IPR037020">
    <property type="entry name" value="Hemocyanin_C_sf"/>
</dbReference>
<dbReference type="InterPro" id="IPR014756">
    <property type="entry name" value="Ig_E-set"/>
</dbReference>
<feature type="domain" description="Hemocyanin N-terminal" evidence="4">
    <location>
        <begin position="31"/>
        <end position="155"/>
    </location>
</feature>